<evidence type="ECO:0000256" key="11">
    <source>
        <dbReference type="SAM" id="MobiDB-lite"/>
    </source>
</evidence>
<feature type="non-terminal residue" evidence="12">
    <location>
        <position position="731"/>
    </location>
</feature>
<feature type="region of interest" description="Disordered" evidence="11">
    <location>
        <begin position="188"/>
        <end position="216"/>
    </location>
</feature>
<proteinExistence type="inferred from homology"/>
<dbReference type="EMBL" id="CAJVPS010008738">
    <property type="protein sequence ID" value="CAG8645366.1"/>
    <property type="molecule type" value="Genomic_DNA"/>
</dbReference>
<evidence type="ECO:0000256" key="9">
    <source>
        <dbReference type="ARBA" id="ARBA00023067"/>
    </source>
</evidence>
<dbReference type="GO" id="GO:0000796">
    <property type="term" value="C:condensin complex"/>
    <property type="evidence" value="ECO:0007669"/>
    <property type="project" value="InterPro"/>
</dbReference>
<organism evidence="12 13">
    <name type="scientific">Ambispora leptoticha</name>
    <dbReference type="NCBI Taxonomy" id="144679"/>
    <lineage>
        <taxon>Eukaryota</taxon>
        <taxon>Fungi</taxon>
        <taxon>Fungi incertae sedis</taxon>
        <taxon>Mucoromycota</taxon>
        <taxon>Glomeromycotina</taxon>
        <taxon>Glomeromycetes</taxon>
        <taxon>Archaeosporales</taxon>
        <taxon>Ambisporaceae</taxon>
        <taxon>Ambispora</taxon>
    </lineage>
</organism>
<accession>A0A9N9DLN5</accession>
<keyword evidence="9" id="KW-0226">DNA condensation</keyword>
<feature type="compositionally biased region" description="Basic and acidic residues" evidence="11">
    <location>
        <begin position="14"/>
        <end position="29"/>
    </location>
</feature>
<dbReference type="Proteomes" id="UP000789508">
    <property type="component" value="Unassembled WGS sequence"/>
</dbReference>
<dbReference type="GO" id="GO:0007076">
    <property type="term" value="P:mitotic chromosome condensation"/>
    <property type="evidence" value="ECO:0007669"/>
    <property type="project" value="InterPro"/>
</dbReference>
<evidence type="ECO:0000256" key="10">
    <source>
        <dbReference type="ARBA" id="ARBA00023306"/>
    </source>
</evidence>
<dbReference type="AlphaFoldDB" id="A0A9N9DLN5"/>
<evidence type="ECO:0000256" key="1">
    <source>
        <dbReference type="ARBA" id="ARBA00004286"/>
    </source>
</evidence>
<keyword evidence="6" id="KW-0963">Cytoplasm</keyword>
<feature type="region of interest" description="Disordered" evidence="11">
    <location>
        <begin position="450"/>
        <end position="470"/>
    </location>
</feature>
<dbReference type="InterPro" id="IPR022816">
    <property type="entry name" value="Condensin_barren_su2"/>
</dbReference>
<evidence type="ECO:0000256" key="5">
    <source>
        <dbReference type="ARBA" id="ARBA00022454"/>
    </source>
</evidence>
<evidence type="ECO:0000256" key="4">
    <source>
        <dbReference type="ARBA" id="ARBA00016065"/>
    </source>
</evidence>
<dbReference type="GO" id="GO:0003682">
    <property type="term" value="F:chromatin binding"/>
    <property type="evidence" value="ECO:0007669"/>
    <property type="project" value="TreeGrafter"/>
</dbReference>
<dbReference type="OrthoDB" id="362021at2759"/>
<evidence type="ECO:0000256" key="2">
    <source>
        <dbReference type="ARBA" id="ARBA00004496"/>
    </source>
</evidence>
<feature type="region of interest" description="Disordered" evidence="11">
    <location>
        <begin position="1"/>
        <end position="93"/>
    </location>
</feature>
<feature type="compositionally biased region" description="Acidic residues" evidence="11">
    <location>
        <begin position="196"/>
        <end position="205"/>
    </location>
</feature>
<evidence type="ECO:0000256" key="7">
    <source>
        <dbReference type="ARBA" id="ARBA00022618"/>
    </source>
</evidence>
<dbReference type="Pfam" id="PF05786">
    <property type="entry name" value="Cnd2"/>
    <property type="match status" value="2"/>
</dbReference>
<dbReference type="PANTHER" id="PTHR13108">
    <property type="entry name" value="CONDENSIN COMPLEX SUBUNIT 2"/>
    <property type="match status" value="1"/>
</dbReference>
<evidence type="ECO:0000256" key="8">
    <source>
        <dbReference type="ARBA" id="ARBA00022776"/>
    </source>
</evidence>
<dbReference type="PIRSF" id="PIRSF017126">
    <property type="entry name" value="Condensin_H"/>
    <property type="match status" value="1"/>
</dbReference>
<comment type="caution">
    <text evidence="12">The sequence shown here is derived from an EMBL/GenBank/DDBJ whole genome shotgun (WGS) entry which is preliminary data.</text>
</comment>
<feature type="compositionally biased region" description="Polar residues" evidence="11">
    <location>
        <begin position="32"/>
        <end position="59"/>
    </location>
</feature>
<keyword evidence="8" id="KW-0498">Mitosis</keyword>
<feature type="compositionally biased region" description="Basic and acidic residues" evidence="11">
    <location>
        <begin position="450"/>
        <end position="465"/>
    </location>
</feature>
<dbReference type="GO" id="GO:0051301">
    <property type="term" value="P:cell division"/>
    <property type="evidence" value="ECO:0007669"/>
    <property type="project" value="UniProtKB-KW"/>
</dbReference>
<keyword evidence="7" id="KW-0132">Cell division</keyword>
<name>A0A9N9DLN5_9GLOM</name>
<sequence length="731" mass="82779">MNSTNIIIPLNDDASEKQSRRKSFIEMRRRSSPFTTPTKASGSNQQVTTPKGNGVNSRKSFIEMRRRSSPLTTPTKASGSNQQVTTPKRNGVNSRQLEVVTPIPKIPVEQMSVNFEEWMKMATDNKINANNSWKLALIDYFHEMSLLKEGDSINFQKASCTLDGCVKIYTSRVDSVASETGKLLSGLADSSIKDDEAPENEEEERESEKRARKKTTRTEATLVKDYSVLMAKKLNVEFSVDPLFKKTSADFDEGGAQGLLLNRLSVDDDGKIIFDASDAIAGDNNNKNVPSEGDNDSDLKIDITKLRFEFLSGLQEIFNKDIMCPSILDKFEFSTENMMNITNRDGRDDVDIEEEINSQAPINDEIKENDFFEENYETLGDGFAEDIIMEQEDLAGLGTQEIVIETSQRRLSQRELVMAMTTNQNEMFSYFDSAFLRNWAGPEHWKMKRIAKEKPQNATNDESKRKKEKSSSVIDFIESDEIDEKAIFVKGGATINLARSAEYGSRNYLLPDDMHFNSKKMLRLFLKPEFTIGLGGRSGSAEVEGNNDVNNNYWGEQMGHGHVDDDQASFPDMTMVTHGETFFREDEYPFEEVEGDYGNQLISQPKKIKPAFVKYAKTAKRVDVKKLKDNIWKTLADSSDKTTLAKPGDQAIHEKKFTSIIENLKKIYPDRKMKDISVSFCFICLLHLANEKNLKIIGNENLSELRILSEQDNVTDAFKTPELLGMNQIFR</sequence>
<dbReference type="PANTHER" id="PTHR13108:SF9">
    <property type="entry name" value="CONDENSIN COMPLEX SUBUNIT 2"/>
    <property type="match status" value="1"/>
</dbReference>
<keyword evidence="5" id="KW-0158">Chromosome</keyword>
<comment type="subcellular location">
    <subcellularLocation>
        <location evidence="1">Chromosome</location>
    </subcellularLocation>
    <subcellularLocation>
        <location evidence="2">Cytoplasm</location>
    </subcellularLocation>
</comment>
<evidence type="ECO:0000313" key="13">
    <source>
        <dbReference type="Proteomes" id="UP000789508"/>
    </source>
</evidence>
<evidence type="ECO:0000256" key="3">
    <source>
        <dbReference type="ARBA" id="ARBA00009471"/>
    </source>
</evidence>
<evidence type="ECO:0000256" key="6">
    <source>
        <dbReference type="ARBA" id="ARBA00022490"/>
    </source>
</evidence>
<keyword evidence="13" id="KW-1185">Reference proteome</keyword>
<evidence type="ECO:0000313" key="12">
    <source>
        <dbReference type="EMBL" id="CAG8645366.1"/>
    </source>
</evidence>
<protein>
    <recommendedName>
        <fullName evidence="4">Condensin complex subunit 2</fullName>
    </recommendedName>
</protein>
<dbReference type="GO" id="GO:0005737">
    <property type="term" value="C:cytoplasm"/>
    <property type="evidence" value="ECO:0007669"/>
    <property type="project" value="UniProtKB-SubCell"/>
</dbReference>
<keyword evidence="10" id="KW-0131">Cell cycle</keyword>
<reference evidence="12" key="1">
    <citation type="submission" date="2021-06" db="EMBL/GenBank/DDBJ databases">
        <authorList>
            <person name="Kallberg Y."/>
            <person name="Tangrot J."/>
            <person name="Rosling A."/>
        </authorList>
    </citation>
    <scope>NUCLEOTIDE SEQUENCE</scope>
    <source>
        <strain evidence="12">FL130A</strain>
    </source>
</reference>
<comment type="similarity">
    <text evidence="3">Belongs to the CND2 (condensin subunit 2) family.</text>
</comment>
<feature type="compositionally biased region" description="Polar residues" evidence="11">
    <location>
        <begin position="69"/>
        <end position="93"/>
    </location>
</feature>
<gene>
    <name evidence="12" type="ORF">ALEPTO_LOCUS9845</name>
</gene>